<feature type="region of interest" description="Disordered" evidence="9">
    <location>
        <begin position="365"/>
        <end position="387"/>
    </location>
</feature>
<proteinExistence type="inferred from homology"/>
<evidence type="ECO:0000259" key="10">
    <source>
        <dbReference type="PROSITE" id="PS50006"/>
    </source>
</evidence>
<organism evidence="11 12">
    <name type="scientific">Vicia faba</name>
    <name type="common">Broad bean</name>
    <name type="synonym">Faba vulgaris</name>
    <dbReference type="NCBI Taxonomy" id="3906"/>
    <lineage>
        <taxon>Eukaryota</taxon>
        <taxon>Viridiplantae</taxon>
        <taxon>Streptophyta</taxon>
        <taxon>Embryophyta</taxon>
        <taxon>Tracheophyta</taxon>
        <taxon>Spermatophyta</taxon>
        <taxon>Magnoliopsida</taxon>
        <taxon>eudicotyledons</taxon>
        <taxon>Gunneridae</taxon>
        <taxon>Pentapetalae</taxon>
        <taxon>rosids</taxon>
        <taxon>fabids</taxon>
        <taxon>Fabales</taxon>
        <taxon>Fabaceae</taxon>
        <taxon>Papilionoideae</taxon>
        <taxon>50 kb inversion clade</taxon>
        <taxon>NPAAA clade</taxon>
        <taxon>Hologalegina</taxon>
        <taxon>IRL clade</taxon>
        <taxon>Fabeae</taxon>
        <taxon>Vicia</taxon>
    </lineage>
</organism>
<keyword evidence="7" id="KW-0131">Cell cycle</keyword>
<evidence type="ECO:0000256" key="8">
    <source>
        <dbReference type="ARBA" id="ARBA00044757"/>
    </source>
</evidence>
<accession>A0AAV0YJK5</accession>
<dbReference type="Proteomes" id="UP001157006">
    <property type="component" value="Chromosome 1L"/>
</dbReference>
<evidence type="ECO:0000256" key="5">
    <source>
        <dbReference type="ARBA" id="ARBA00023204"/>
    </source>
</evidence>
<evidence type="ECO:0000256" key="9">
    <source>
        <dbReference type="SAM" id="MobiDB-lite"/>
    </source>
</evidence>
<evidence type="ECO:0000256" key="7">
    <source>
        <dbReference type="ARBA" id="ARBA00023306"/>
    </source>
</evidence>
<keyword evidence="6" id="KW-0539">Nucleus</keyword>
<dbReference type="Gene3D" id="2.60.200.20">
    <property type="match status" value="1"/>
</dbReference>
<dbReference type="InterPro" id="IPR000253">
    <property type="entry name" value="FHA_dom"/>
</dbReference>
<evidence type="ECO:0000256" key="6">
    <source>
        <dbReference type="ARBA" id="ARBA00023242"/>
    </source>
</evidence>
<name>A0AAV0YJK5_VICFA</name>
<gene>
    <name evidence="11" type="ORF">VFH_I233960</name>
</gene>
<feature type="region of interest" description="Disordered" evidence="9">
    <location>
        <begin position="514"/>
        <end position="551"/>
    </location>
</feature>
<dbReference type="FunFam" id="2.60.200.20:FF:000017">
    <property type="entry name" value="Nibrin"/>
    <property type="match status" value="1"/>
</dbReference>
<sequence length="551" mass="60385">MVWGLFPVDPLSGEDNYYIFKTGTYKVGRKGCDVIVTKDKGVSRVHAEIVVNAMNMSNRLPNVQLRDCSKYGTFVSKNVGLKKKVHELPNKETALHDGDLVSFGTGSATYKFCHVPLILFVCPTNKVDRSLAKKISSIGASIAHTLNVECTHVLVDQLTPLKKDLVDAVIAKKSCVLKTWLEFFAEKNISNEIPSCHSHIPTVSVEGASIRVADPKARENCLKGYTFVLESVHLYKFGDQLKSLLEVAGAKTISFQEFSSYSQGSDYGDDNRMVCVTPEGAACKPDFIKLLSSLQKVNEMGIINAALSGHLDLSILKSPCVLISSSCSTDETIVADSDTEVETATSPIASEALCGGNKVKYVKTEELDDGDDDSGTSLKRKDEGVEPTLDDISTSLHEIKHGKADISLETSIRSDTHATSFKDGTGGIQVKKDKVDDYGSGNSDIVYSQNLVVRYINTLTNRISAPNSSVPNFKRFRKPHTQSGNSFDNLVPFAKYPYKDSGYGNDETAEYVKEEKRRKQREAMADDLFNNQKAKKRGTAGSLHGMLTSTR</sequence>
<evidence type="ECO:0000256" key="1">
    <source>
        <dbReference type="ARBA" id="ARBA00004123"/>
    </source>
</evidence>
<keyword evidence="4" id="KW-0227">DNA damage</keyword>
<feature type="domain" description="FHA" evidence="10">
    <location>
        <begin position="25"/>
        <end position="76"/>
    </location>
</feature>
<dbReference type="GO" id="GO:0071479">
    <property type="term" value="P:cellular response to ionizing radiation"/>
    <property type="evidence" value="ECO:0007669"/>
    <property type="project" value="EnsemblPlants"/>
</dbReference>
<protein>
    <recommendedName>
        <fullName evidence="10">FHA domain-containing protein</fullName>
    </recommendedName>
</protein>
<dbReference type="CDD" id="cd00027">
    <property type="entry name" value="BRCT"/>
    <property type="match status" value="1"/>
</dbReference>
<dbReference type="InterPro" id="IPR040227">
    <property type="entry name" value="Nibrin-rel"/>
</dbReference>
<keyword evidence="12" id="KW-1185">Reference proteome</keyword>
<dbReference type="GO" id="GO:0003684">
    <property type="term" value="F:damaged DNA binding"/>
    <property type="evidence" value="ECO:0007669"/>
    <property type="project" value="TreeGrafter"/>
</dbReference>
<keyword evidence="3" id="KW-0158">Chromosome</keyword>
<evidence type="ECO:0000256" key="4">
    <source>
        <dbReference type="ARBA" id="ARBA00022763"/>
    </source>
</evidence>
<dbReference type="SUPFAM" id="SSF49879">
    <property type="entry name" value="SMAD/FHA domain"/>
    <property type="match status" value="1"/>
</dbReference>
<dbReference type="SMART" id="SM00240">
    <property type="entry name" value="FHA"/>
    <property type="match status" value="1"/>
</dbReference>
<evidence type="ECO:0000313" key="11">
    <source>
        <dbReference type="EMBL" id="CAI8586006.1"/>
    </source>
</evidence>
<feature type="compositionally biased region" description="Basic and acidic residues" evidence="9">
    <location>
        <begin position="514"/>
        <end position="524"/>
    </location>
</feature>
<dbReference type="GO" id="GO:0000724">
    <property type="term" value="P:double-strand break repair via homologous recombination"/>
    <property type="evidence" value="ECO:0007669"/>
    <property type="project" value="EnsemblPlants"/>
</dbReference>
<dbReference type="AlphaFoldDB" id="A0AAV0YJK5"/>
<dbReference type="Pfam" id="PF00498">
    <property type="entry name" value="FHA"/>
    <property type="match status" value="1"/>
</dbReference>
<evidence type="ECO:0000313" key="12">
    <source>
        <dbReference type="Proteomes" id="UP001157006"/>
    </source>
</evidence>
<dbReference type="PROSITE" id="PS50006">
    <property type="entry name" value="FHA_DOMAIN"/>
    <property type="match status" value="1"/>
</dbReference>
<dbReference type="GO" id="GO:0006312">
    <property type="term" value="P:mitotic recombination"/>
    <property type="evidence" value="ECO:0007669"/>
    <property type="project" value="EnsemblPlants"/>
</dbReference>
<dbReference type="GO" id="GO:0005694">
    <property type="term" value="C:chromosome"/>
    <property type="evidence" value="ECO:0007669"/>
    <property type="project" value="UniProtKB-SubCell"/>
</dbReference>
<dbReference type="PANTHER" id="PTHR12162">
    <property type="entry name" value="NIBRIN-RELATED"/>
    <property type="match status" value="1"/>
</dbReference>
<dbReference type="PANTHER" id="PTHR12162:SF0">
    <property type="entry name" value="NIBRIN"/>
    <property type="match status" value="1"/>
</dbReference>
<dbReference type="GO" id="GO:0007131">
    <property type="term" value="P:reciprocal meiotic recombination"/>
    <property type="evidence" value="ECO:0007669"/>
    <property type="project" value="EnsemblPlants"/>
</dbReference>
<comment type="subcellular location">
    <subcellularLocation>
        <location evidence="2">Chromosome</location>
    </subcellularLocation>
    <subcellularLocation>
        <location evidence="1">Nucleus</location>
    </subcellularLocation>
</comment>
<dbReference type="EMBL" id="OX451736">
    <property type="protein sequence ID" value="CAI8586006.1"/>
    <property type="molecule type" value="Genomic_DNA"/>
</dbReference>
<dbReference type="CDD" id="cd22667">
    <property type="entry name" value="FHA_NBN"/>
    <property type="match status" value="1"/>
</dbReference>
<evidence type="ECO:0000256" key="3">
    <source>
        <dbReference type="ARBA" id="ARBA00022454"/>
    </source>
</evidence>
<dbReference type="GO" id="GO:0007095">
    <property type="term" value="P:mitotic G2 DNA damage checkpoint signaling"/>
    <property type="evidence" value="ECO:0007669"/>
    <property type="project" value="InterPro"/>
</dbReference>
<dbReference type="GO" id="GO:0030870">
    <property type="term" value="C:Mre11 complex"/>
    <property type="evidence" value="ECO:0007669"/>
    <property type="project" value="InterPro"/>
</dbReference>
<comment type="similarity">
    <text evidence="8">Belongs to the Nibrin family.</text>
</comment>
<evidence type="ECO:0000256" key="2">
    <source>
        <dbReference type="ARBA" id="ARBA00004286"/>
    </source>
</evidence>
<reference evidence="11 12" key="1">
    <citation type="submission" date="2023-01" db="EMBL/GenBank/DDBJ databases">
        <authorList>
            <person name="Kreplak J."/>
        </authorList>
    </citation>
    <scope>NUCLEOTIDE SEQUENCE [LARGE SCALE GENOMIC DNA]</scope>
</reference>
<keyword evidence="5" id="KW-0234">DNA repair</keyword>
<dbReference type="InterPro" id="IPR008984">
    <property type="entry name" value="SMAD_FHA_dom_sf"/>
</dbReference>